<dbReference type="Proteomes" id="UP001605036">
    <property type="component" value="Unassembled WGS sequence"/>
</dbReference>
<dbReference type="AlphaFoldDB" id="A0ABD1ZG69"/>
<reference evidence="2 3" key="1">
    <citation type="submission" date="2024-09" db="EMBL/GenBank/DDBJ databases">
        <title>Chromosome-scale assembly of Riccia fluitans.</title>
        <authorList>
            <person name="Paukszto L."/>
            <person name="Sawicki J."/>
            <person name="Karawczyk K."/>
            <person name="Piernik-Szablinska J."/>
            <person name="Szczecinska M."/>
            <person name="Mazdziarz M."/>
        </authorList>
    </citation>
    <scope>NUCLEOTIDE SEQUENCE [LARGE SCALE GENOMIC DNA]</scope>
    <source>
        <strain evidence="2">Rf_01</strain>
        <tissue evidence="2">Aerial parts of the thallus</tissue>
    </source>
</reference>
<evidence type="ECO:0000256" key="1">
    <source>
        <dbReference type="SAM" id="MobiDB-lite"/>
    </source>
</evidence>
<comment type="caution">
    <text evidence="2">The sequence shown here is derived from an EMBL/GenBank/DDBJ whole genome shotgun (WGS) entry which is preliminary data.</text>
</comment>
<protein>
    <submittedName>
        <fullName evidence="2">Uncharacterized protein</fullName>
    </submittedName>
</protein>
<proteinExistence type="predicted"/>
<dbReference type="Pfam" id="PF14223">
    <property type="entry name" value="Retrotran_gag_2"/>
    <property type="match status" value="1"/>
</dbReference>
<dbReference type="EMBL" id="JBHFFA010000001">
    <property type="protein sequence ID" value="KAL2650320.1"/>
    <property type="molecule type" value="Genomic_DNA"/>
</dbReference>
<feature type="compositionally biased region" description="Polar residues" evidence="1">
    <location>
        <begin position="145"/>
        <end position="155"/>
    </location>
</feature>
<name>A0ABD1ZG69_9MARC</name>
<keyword evidence="3" id="KW-1185">Reference proteome</keyword>
<sequence length="162" mass="18115">MEISSEVLFEHFHIIKDASKAQALVLHDEGWRRPIEHVEKFTSLSCEIMALGNQHINDEDKAFMLFRSLPNSLEHLVQTLMCGKNQLSFDDVYSALLSKDSRKMVGKTKVASTILILERGMTRDRSSNGKARGGLKGRSKSRGSPNTIRRSSSVGNVARRAT</sequence>
<evidence type="ECO:0000313" key="3">
    <source>
        <dbReference type="Proteomes" id="UP001605036"/>
    </source>
</evidence>
<organism evidence="2 3">
    <name type="scientific">Riccia fluitans</name>
    <dbReference type="NCBI Taxonomy" id="41844"/>
    <lineage>
        <taxon>Eukaryota</taxon>
        <taxon>Viridiplantae</taxon>
        <taxon>Streptophyta</taxon>
        <taxon>Embryophyta</taxon>
        <taxon>Marchantiophyta</taxon>
        <taxon>Marchantiopsida</taxon>
        <taxon>Marchantiidae</taxon>
        <taxon>Marchantiales</taxon>
        <taxon>Ricciaceae</taxon>
        <taxon>Riccia</taxon>
    </lineage>
</organism>
<gene>
    <name evidence="2" type="ORF">R1flu_018448</name>
</gene>
<feature type="region of interest" description="Disordered" evidence="1">
    <location>
        <begin position="122"/>
        <end position="162"/>
    </location>
</feature>
<accession>A0ABD1ZG69</accession>
<evidence type="ECO:0000313" key="2">
    <source>
        <dbReference type="EMBL" id="KAL2650320.1"/>
    </source>
</evidence>